<evidence type="ECO:0000313" key="3">
    <source>
        <dbReference type="Proteomes" id="UP000467841"/>
    </source>
</evidence>
<comment type="caution">
    <text evidence="2">The sequence shown here is derived from an EMBL/GenBank/DDBJ whole genome shotgun (WGS) entry which is preliminary data.</text>
</comment>
<evidence type="ECO:0000313" key="2">
    <source>
        <dbReference type="EMBL" id="CAA7018282.1"/>
    </source>
</evidence>
<dbReference type="Pfam" id="PF07734">
    <property type="entry name" value="FBA_1"/>
    <property type="match status" value="1"/>
</dbReference>
<name>A0A6D2HUL9_9BRAS</name>
<dbReference type="InterPro" id="IPR050233">
    <property type="entry name" value="A_thaliana_F-box"/>
</dbReference>
<feature type="domain" description="F-box associated beta-propeller type 1" evidence="1">
    <location>
        <begin position="61"/>
        <end position="350"/>
    </location>
</feature>
<organism evidence="2 3">
    <name type="scientific">Microthlaspi erraticum</name>
    <dbReference type="NCBI Taxonomy" id="1685480"/>
    <lineage>
        <taxon>Eukaryota</taxon>
        <taxon>Viridiplantae</taxon>
        <taxon>Streptophyta</taxon>
        <taxon>Embryophyta</taxon>
        <taxon>Tracheophyta</taxon>
        <taxon>Spermatophyta</taxon>
        <taxon>Magnoliopsida</taxon>
        <taxon>eudicotyledons</taxon>
        <taxon>Gunneridae</taxon>
        <taxon>Pentapetalae</taxon>
        <taxon>rosids</taxon>
        <taxon>malvids</taxon>
        <taxon>Brassicales</taxon>
        <taxon>Brassicaceae</taxon>
        <taxon>Coluteocarpeae</taxon>
        <taxon>Microthlaspi</taxon>
    </lineage>
</organism>
<proteinExistence type="predicted"/>
<dbReference type="SUPFAM" id="SSF50965">
    <property type="entry name" value="Galactose oxidase, central domain"/>
    <property type="match status" value="1"/>
</dbReference>
<dbReference type="InterPro" id="IPR011043">
    <property type="entry name" value="Gal_Oxase/kelch_b-propeller"/>
</dbReference>
<dbReference type="PANTHER" id="PTHR47993:SF393">
    <property type="entry name" value="F-BOX DOMAIN-CONTAINING PROTEIN"/>
    <property type="match status" value="1"/>
</dbReference>
<accession>A0A6D2HUL9</accession>
<dbReference type="PANTHER" id="PTHR47993">
    <property type="entry name" value="OS09G0372900 PROTEIN-RELATED"/>
    <property type="match status" value="1"/>
</dbReference>
<dbReference type="SUPFAM" id="SSF81383">
    <property type="entry name" value="F-box domain"/>
    <property type="match status" value="1"/>
</dbReference>
<reference evidence="2" key="1">
    <citation type="submission" date="2020-01" db="EMBL/GenBank/DDBJ databases">
        <authorList>
            <person name="Mishra B."/>
        </authorList>
    </citation>
    <scope>NUCLEOTIDE SEQUENCE [LARGE SCALE GENOMIC DNA]</scope>
</reference>
<dbReference type="AlphaFoldDB" id="A0A6D2HUL9"/>
<evidence type="ECO:0000259" key="1">
    <source>
        <dbReference type="Pfam" id="PF07734"/>
    </source>
</evidence>
<dbReference type="Proteomes" id="UP000467841">
    <property type="component" value="Unassembled WGS sequence"/>
</dbReference>
<gene>
    <name evidence="2" type="ORF">MERR_LOCUS5517</name>
</gene>
<dbReference type="InterPro" id="IPR006527">
    <property type="entry name" value="F-box-assoc_dom_typ1"/>
</dbReference>
<sequence length="350" mass="40298">MTTEFDLPRDLMEQEILPRVPIASLRAVRSTCKEWEASSKNQILGKAAGATKPLLRFMMIDYQISQVIHCDGLLLCVVKDNKGLVVWNPYLGQIKWIHPREKFESRDVYALGYDKNRNHKILRIFFEDYRVFGYEVYDFSLGSWKDVYVTHEDRDIWFHQPSASLKGNTYFLVEEKGTKLVNEYAREKGNKNLDEYLLCFDFTAEEFGSRLPLPYDEHNVSLSCVGDEKLAVLHQTWGKSNVIEIWVTDKTDPSAVSWSKFLKLLDSGIEVDIYGGSFFIDEEKKVAVIFDIDEPEPNQTCRYKTVRTITQDGAFTSDNMGEALNIGTPDDEKYCFPLVCPSYVPSLVQL</sequence>
<dbReference type="InterPro" id="IPR036047">
    <property type="entry name" value="F-box-like_dom_sf"/>
</dbReference>
<keyword evidence="3" id="KW-1185">Reference proteome</keyword>
<dbReference type="EMBL" id="CACVBM020000366">
    <property type="protein sequence ID" value="CAA7018282.1"/>
    <property type="molecule type" value="Genomic_DNA"/>
</dbReference>
<dbReference type="InterPro" id="IPR017451">
    <property type="entry name" value="F-box-assoc_interact_dom"/>
</dbReference>
<protein>
    <recommendedName>
        <fullName evidence="1">F-box associated beta-propeller type 1 domain-containing protein</fullName>
    </recommendedName>
</protein>
<dbReference type="NCBIfam" id="TIGR01640">
    <property type="entry name" value="F_box_assoc_1"/>
    <property type="match status" value="1"/>
</dbReference>